<name>A0A511UXD5_9BACI</name>
<dbReference type="NCBIfam" id="TIGR01439">
    <property type="entry name" value="lp_hng_hel_AbrB"/>
    <property type="match status" value="1"/>
</dbReference>
<feature type="domain" description="SpoVT-AbrB" evidence="2">
    <location>
        <begin position="7"/>
        <end position="52"/>
    </location>
</feature>
<reference evidence="3 4" key="1">
    <citation type="submission" date="2019-07" db="EMBL/GenBank/DDBJ databases">
        <title>Whole genome shotgun sequence of Cerasibacillus quisquiliarum NBRC 102429.</title>
        <authorList>
            <person name="Hosoyama A."/>
            <person name="Uohara A."/>
            <person name="Ohji S."/>
            <person name="Ichikawa N."/>
        </authorList>
    </citation>
    <scope>NUCLEOTIDE SEQUENCE [LARGE SCALE GENOMIC DNA]</scope>
    <source>
        <strain evidence="3 4">NBRC 102429</strain>
    </source>
</reference>
<keyword evidence="1" id="KW-0238">DNA-binding</keyword>
<evidence type="ECO:0000259" key="2">
    <source>
        <dbReference type="PROSITE" id="PS51740"/>
    </source>
</evidence>
<dbReference type="InterPro" id="IPR040678">
    <property type="entry name" value="AbrB_C"/>
</dbReference>
<dbReference type="Gene3D" id="2.10.260.10">
    <property type="match status" value="1"/>
</dbReference>
<organism evidence="3 4">
    <name type="scientific">Cerasibacillus quisquiliarum</name>
    <dbReference type="NCBI Taxonomy" id="227865"/>
    <lineage>
        <taxon>Bacteria</taxon>
        <taxon>Bacillati</taxon>
        <taxon>Bacillota</taxon>
        <taxon>Bacilli</taxon>
        <taxon>Bacillales</taxon>
        <taxon>Bacillaceae</taxon>
        <taxon>Cerasibacillus</taxon>
    </lineage>
</organism>
<dbReference type="InterPro" id="IPR007159">
    <property type="entry name" value="SpoVT-AbrB_dom"/>
</dbReference>
<evidence type="ECO:0000313" key="3">
    <source>
        <dbReference type="EMBL" id="GEN31264.1"/>
    </source>
</evidence>
<gene>
    <name evidence="3" type="primary">abrB</name>
    <name evidence="3" type="ORF">CQU01_15020</name>
</gene>
<dbReference type="GO" id="GO:0003677">
    <property type="term" value="F:DNA binding"/>
    <property type="evidence" value="ECO:0007669"/>
    <property type="project" value="UniProtKB-UniRule"/>
</dbReference>
<dbReference type="Pfam" id="PF04014">
    <property type="entry name" value="MazE_antitoxin"/>
    <property type="match status" value="1"/>
</dbReference>
<keyword evidence="4" id="KW-1185">Reference proteome</keyword>
<proteinExistence type="predicted"/>
<dbReference type="EMBL" id="BJXW01000013">
    <property type="protein sequence ID" value="GEN31264.1"/>
    <property type="molecule type" value="Genomic_DNA"/>
</dbReference>
<dbReference type="AlphaFoldDB" id="A0A511UXD5"/>
<protein>
    <submittedName>
        <fullName evidence="3">Transition state regulatory protein AbrB</fullName>
    </submittedName>
</protein>
<dbReference type="InterPro" id="IPR037914">
    <property type="entry name" value="SpoVT-AbrB_sf"/>
</dbReference>
<dbReference type="SMART" id="SM00966">
    <property type="entry name" value="SpoVT_AbrB"/>
    <property type="match status" value="1"/>
</dbReference>
<evidence type="ECO:0000313" key="4">
    <source>
        <dbReference type="Proteomes" id="UP000321491"/>
    </source>
</evidence>
<dbReference type="Proteomes" id="UP000321491">
    <property type="component" value="Unassembled WGS sequence"/>
</dbReference>
<dbReference type="PANTHER" id="PTHR36432:SF4">
    <property type="entry name" value="TRANSITION STATE REGULATOR ABH-RELATED"/>
    <property type="match status" value="1"/>
</dbReference>
<dbReference type="PROSITE" id="PS51740">
    <property type="entry name" value="SPOVT_ABRB"/>
    <property type="match status" value="1"/>
</dbReference>
<dbReference type="Pfam" id="PF18277">
    <property type="entry name" value="AbrB_C"/>
    <property type="match status" value="1"/>
</dbReference>
<accession>A0A511UXD5</accession>
<dbReference type="InterPro" id="IPR052731">
    <property type="entry name" value="B_subtilis_Trans_State_Reg"/>
</dbReference>
<dbReference type="PANTHER" id="PTHR36432">
    <property type="match status" value="1"/>
</dbReference>
<evidence type="ECO:0000256" key="1">
    <source>
        <dbReference type="PROSITE-ProRule" id="PRU01076"/>
    </source>
</evidence>
<sequence length="99" mass="10989">MKMKSVGVVRKVDKLGRIVIPIDIRRSLGINVKDQVEIYLDGDRIVLEKYKPDMACHVTGKVSERNISIAGGNLVLSPEGAELLIKEIQNSFAKKDAQK</sequence>
<dbReference type="SUPFAM" id="SSF89447">
    <property type="entry name" value="AbrB/MazE/MraZ-like"/>
    <property type="match status" value="1"/>
</dbReference>
<comment type="caution">
    <text evidence="3">The sequence shown here is derived from an EMBL/GenBank/DDBJ whole genome shotgun (WGS) entry which is preliminary data.</text>
</comment>